<dbReference type="EMBL" id="QQBC01000014">
    <property type="protein sequence ID" value="RDI61442.1"/>
    <property type="molecule type" value="Genomic_DNA"/>
</dbReference>
<organism evidence="1 2">
    <name type="scientific">Nocardia pseudobrasiliensis</name>
    <dbReference type="NCBI Taxonomy" id="45979"/>
    <lineage>
        <taxon>Bacteria</taxon>
        <taxon>Bacillati</taxon>
        <taxon>Actinomycetota</taxon>
        <taxon>Actinomycetes</taxon>
        <taxon>Mycobacteriales</taxon>
        <taxon>Nocardiaceae</taxon>
        <taxon>Nocardia</taxon>
    </lineage>
</organism>
<dbReference type="AlphaFoldDB" id="A0A370HSC3"/>
<name>A0A370HSC3_9NOCA</name>
<evidence type="ECO:0000313" key="2">
    <source>
        <dbReference type="Proteomes" id="UP000254869"/>
    </source>
</evidence>
<gene>
    <name evidence="1" type="ORF">DFR76_114168</name>
</gene>
<reference evidence="1 2" key="1">
    <citation type="submission" date="2018-07" db="EMBL/GenBank/DDBJ databases">
        <title>Genomic Encyclopedia of Type Strains, Phase IV (KMG-IV): sequencing the most valuable type-strain genomes for metagenomic binning, comparative biology and taxonomic classification.</title>
        <authorList>
            <person name="Goeker M."/>
        </authorList>
    </citation>
    <scope>NUCLEOTIDE SEQUENCE [LARGE SCALE GENOMIC DNA]</scope>
    <source>
        <strain evidence="1 2">DSM 44290</strain>
    </source>
</reference>
<proteinExistence type="predicted"/>
<accession>A0A370HSC3</accession>
<dbReference type="Proteomes" id="UP000254869">
    <property type="component" value="Unassembled WGS sequence"/>
</dbReference>
<dbReference type="STRING" id="1210086.GCA_001613105_07054"/>
<evidence type="ECO:0000313" key="1">
    <source>
        <dbReference type="EMBL" id="RDI61442.1"/>
    </source>
</evidence>
<protein>
    <submittedName>
        <fullName evidence="1">Uncharacterized protein</fullName>
    </submittedName>
</protein>
<sequence length="168" mass="17582">MEPAAVLNVRLLCVAVTVAVGAVTGCSVTELSATARAKAGDCLAVAEGAATQARTEPTDCSSARTVYTVVSNSDHRRDCGSEYASYEETSAGETVAYLCLAPDLKQNSCYHRDSATGFATADCADSQATVRVVARVDGRADRELCAPPATYLTVSEPKTTFCFVNPRA</sequence>
<keyword evidence="2" id="KW-1185">Reference proteome</keyword>
<dbReference type="RefSeq" id="WP_068006896.1">
    <property type="nucleotide sequence ID" value="NZ_QQBC01000014.1"/>
</dbReference>
<comment type="caution">
    <text evidence="1">The sequence shown here is derived from an EMBL/GenBank/DDBJ whole genome shotgun (WGS) entry which is preliminary data.</text>
</comment>